<dbReference type="InterPro" id="IPR024079">
    <property type="entry name" value="MetalloPept_cat_dom_sf"/>
</dbReference>
<dbReference type="EMBL" id="CP042912">
    <property type="protein sequence ID" value="QEG20860.1"/>
    <property type="molecule type" value="Genomic_DNA"/>
</dbReference>
<dbReference type="AlphaFoldDB" id="A0A5B9P7D2"/>
<protein>
    <recommendedName>
        <fullName evidence="3">PEP-CTERM protein-sorting domain-containing protein</fullName>
    </recommendedName>
</protein>
<proteinExistence type="predicted"/>
<name>A0A5B9P7D2_9BACT</name>
<accession>A0A5B9P7D2</accession>
<organism evidence="1 2">
    <name type="scientific">Mariniblastus fucicola</name>
    <dbReference type="NCBI Taxonomy" id="980251"/>
    <lineage>
        <taxon>Bacteria</taxon>
        <taxon>Pseudomonadati</taxon>
        <taxon>Planctomycetota</taxon>
        <taxon>Planctomycetia</taxon>
        <taxon>Pirellulales</taxon>
        <taxon>Pirellulaceae</taxon>
        <taxon>Mariniblastus</taxon>
    </lineage>
</organism>
<evidence type="ECO:0000313" key="1">
    <source>
        <dbReference type="EMBL" id="QEG20860.1"/>
    </source>
</evidence>
<evidence type="ECO:0008006" key="3">
    <source>
        <dbReference type="Google" id="ProtNLM"/>
    </source>
</evidence>
<sequence length="322" mass="34030">MPTKYSTRLQYRVIEPAKSSNYAGQTDTLDFFICWGSEVMRSLLCLVALCLTTIATPASAQVTPFNIELNYSAGALPFQSAFEAAEARWESIITGWTDGTNITSTNGGNSFYNLGDNLSSMFIEANVGAIDGVGGILGSAGPSEIVNDGNQWLTTHGAMTFDSADLADLSSDGTLEDVILHEMGHVLGIGTLWTTNNLYNNGSGQYTGANAIAQYQVEFDAGATFVPVELNGGAGTANGHWDEGSITVIDPNNINFGRTRSGALMTGFLDTTDPYISNTTGGTLEDLGYSINYAAIQGVPEPSSAVAIILFGIVGLGRRRRA</sequence>
<dbReference type="SUPFAM" id="SSF55486">
    <property type="entry name" value="Metalloproteases ('zincins'), catalytic domain"/>
    <property type="match status" value="2"/>
</dbReference>
<dbReference type="Proteomes" id="UP000322214">
    <property type="component" value="Chromosome"/>
</dbReference>
<evidence type="ECO:0000313" key="2">
    <source>
        <dbReference type="Proteomes" id="UP000322214"/>
    </source>
</evidence>
<dbReference type="GO" id="GO:0008237">
    <property type="term" value="F:metallopeptidase activity"/>
    <property type="evidence" value="ECO:0007669"/>
    <property type="project" value="InterPro"/>
</dbReference>
<dbReference type="KEGG" id="mff:MFFC18_07110"/>
<dbReference type="Gene3D" id="3.40.390.10">
    <property type="entry name" value="Collagenase (Catalytic Domain)"/>
    <property type="match status" value="1"/>
</dbReference>
<reference evidence="1 2" key="1">
    <citation type="submission" date="2019-08" db="EMBL/GenBank/DDBJ databases">
        <title>Deep-cultivation of Planctomycetes and their phenomic and genomic characterization uncovers novel biology.</title>
        <authorList>
            <person name="Wiegand S."/>
            <person name="Jogler M."/>
            <person name="Boedeker C."/>
            <person name="Pinto D."/>
            <person name="Vollmers J."/>
            <person name="Rivas-Marin E."/>
            <person name="Kohn T."/>
            <person name="Peeters S.H."/>
            <person name="Heuer A."/>
            <person name="Rast P."/>
            <person name="Oberbeckmann S."/>
            <person name="Bunk B."/>
            <person name="Jeske O."/>
            <person name="Meyerdierks A."/>
            <person name="Storesund J.E."/>
            <person name="Kallscheuer N."/>
            <person name="Luecker S."/>
            <person name="Lage O.M."/>
            <person name="Pohl T."/>
            <person name="Merkel B.J."/>
            <person name="Hornburger P."/>
            <person name="Mueller R.-W."/>
            <person name="Bruemmer F."/>
            <person name="Labrenz M."/>
            <person name="Spormann A.M."/>
            <person name="Op den Camp H."/>
            <person name="Overmann J."/>
            <person name="Amann R."/>
            <person name="Jetten M.S.M."/>
            <person name="Mascher T."/>
            <person name="Medema M.H."/>
            <person name="Devos D.P."/>
            <person name="Kaster A.-K."/>
            <person name="Ovreas L."/>
            <person name="Rohde M."/>
            <person name="Galperin M.Y."/>
            <person name="Jogler C."/>
        </authorList>
    </citation>
    <scope>NUCLEOTIDE SEQUENCE [LARGE SCALE GENOMIC DNA]</scope>
    <source>
        <strain evidence="1 2">FC18</strain>
    </source>
</reference>
<keyword evidence="2" id="KW-1185">Reference proteome</keyword>
<gene>
    <name evidence="1" type="ORF">MFFC18_07110</name>
</gene>